<comment type="caution">
    <text evidence="1">The sequence shown here is derived from an EMBL/GenBank/DDBJ whole genome shotgun (WGS) entry which is preliminary data.</text>
</comment>
<name>A0A9P9WDC1_9PEZI</name>
<evidence type="ECO:0000313" key="2">
    <source>
        <dbReference type="Proteomes" id="UP000829685"/>
    </source>
</evidence>
<organism evidence="1 2">
    <name type="scientific">Neoarthrinium moseri</name>
    <dbReference type="NCBI Taxonomy" id="1658444"/>
    <lineage>
        <taxon>Eukaryota</taxon>
        <taxon>Fungi</taxon>
        <taxon>Dikarya</taxon>
        <taxon>Ascomycota</taxon>
        <taxon>Pezizomycotina</taxon>
        <taxon>Sordariomycetes</taxon>
        <taxon>Xylariomycetidae</taxon>
        <taxon>Amphisphaeriales</taxon>
        <taxon>Apiosporaceae</taxon>
        <taxon>Neoarthrinium</taxon>
    </lineage>
</organism>
<keyword evidence="2" id="KW-1185">Reference proteome</keyword>
<dbReference type="EMBL" id="JAFIMR010000037">
    <property type="protein sequence ID" value="KAI1858113.1"/>
    <property type="molecule type" value="Genomic_DNA"/>
</dbReference>
<protein>
    <submittedName>
        <fullName evidence="1">Uncharacterized protein</fullName>
    </submittedName>
</protein>
<accession>A0A9P9WDC1</accession>
<dbReference type="InterPro" id="IPR055530">
    <property type="entry name" value="DUF7104"/>
</dbReference>
<evidence type="ECO:0000313" key="1">
    <source>
        <dbReference type="EMBL" id="KAI1858113.1"/>
    </source>
</evidence>
<proteinExistence type="predicted"/>
<dbReference type="Proteomes" id="UP000829685">
    <property type="component" value="Unassembled WGS sequence"/>
</dbReference>
<dbReference type="Gene3D" id="1.20.5.340">
    <property type="match status" value="1"/>
</dbReference>
<gene>
    <name evidence="1" type="ORF">JX265_010781</name>
</gene>
<dbReference type="AlphaFoldDB" id="A0A9P9WDC1"/>
<reference evidence="1" key="1">
    <citation type="submission" date="2021-03" db="EMBL/GenBank/DDBJ databases">
        <title>Revisited historic fungal species revealed as producer of novel bioactive compounds through whole genome sequencing and comparative genomics.</title>
        <authorList>
            <person name="Vignolle G.A."/>
            <person name="Hochenegger N."/>
            <person name="Mach R.L."/>
            <person name="Mach-Aigner A.R."/>
            <person name="Javad Rahimi M."/>
            <person name="Salim K.A."/>
            <person name="Chan C.M."/>
            <person name="Lim L.B.L."/>
            <person name="Cai F."/>
            <person name="Druzhinina I.S."/>
            <person name="U'Ren J.M."/>
            <person name="Derntl C."/>
        </authorList>
    </citation>
    <scope>NUCLEOTIDE SEQUENCE</scope>
    <source>
        <strain evidence="1">TUCIM 5799</strain>
    </source>
</reference>
<dbReference type="OrthoDB" id="7464126at2759"/>
<dbReference type="Pfam" id="PF23397">
    <property type="entry name" value="DUF7104"/>
    <property type="match status" value="3"/>
</dbReference>
<sequence>MYYASLLGFEDKVRKVWADGSQLSIARGAHGNALNAVAIRGNLNIVRWIMQMYHDPIEILHMDSIAREVGANAKDIIFELCSRIPASEITERVLTSAAQNWDSGRAVMELLLEKKGDEIQITEGVITAAIENEYSGRELTELLLEKKGDQIQITEGVITATVGNL</sequence>